<dbReference type="Gene3D" id="1.10.10.10">
    <property type="entry name" value="Winged helix-like DNA-binding domain superfamily/Winged helix DNA-binding domain"/>
    <property type="match status" value="1"/>
</dbReference>
<dbReference type="Proteomes" id="UP000077245">
    <property type="component" value="Unassembled WGS sequence"/>
</dbReference>
<feature type="domain" description="NrpR regulatory" evidence="1">
    <location>
        <begin position="336"/>
        <end position="563"/>
    </location>
</feature>
<dbReference type="InterPro" id="IPR036388">
    <property type="entry name" value="WH-like_DNA-bd_sf"/>
</dbReference>
<protein>
    <submittedName>
        <fullName evidence="3">Ribonuclease R winged-helix domain protein</fullName>
    </submittedName>
</protein>
<dbReference type="InterPro" id="IPR013668">
    <property type="entry name" value="RNase_R_HTH_12"/>
</dbReference>
<dbReference type="STRING" id="49547.MBCUR_07030"/>
<feature type="domain" description="NrpR regulatory" evidence="1">
    <location>
        <begin position="83"/>
        <end position="313"/>
    </location>
</feature>
<dbReference type="Pfam" id="PF01995">
    <property type="entry name" value="NRD1_2"/>
    <property type="match status" value="2"/>
</dbReference>
<name>A0A166BJH0_9EURY</name>
<dbReference type="AlphaFoldDB" id="A0A166BJH0"/>
<dbReference type="PANTHER" id="PTHR41964:SF1">
    <property type="entry name" value="GLOBAL NITROGEN REGULATOR NRPR"/>
    <property type="match status" value="1"/>
</dbReference>
<keyword evidence="4" id="KW-1185">Reference proteome</keyword>
<dbReference type="PANTHER" id="PTHR41964">
    <property type="entry name" value="GLOBAL NITROGEN REGULATOR NRPR"/>
    <property type="match status" value="1"/>
</dbReference>
<dbReference type="EMBL" id="LWMV01000146">
    <property type="protein sequence ID" value="KZX13439.1"/>
    <property type="molecule type" value="Genomic_DNA"/>
</dbReference>
<evidence type="ECO:0000259" key="2">
    <source>
        <dbReference type="Pfam" id="PF08461"/>
    </source>
</evidence>
<dbReference type="InterPro" id="IPR038982">
    <property type="entry name" value="NrpR"/>
</dbReference>
<feature type="domain" description="Ribonuclease R winged-helix" evidence="2">
    <location>
        <begin position="9"/>
        <end position="74"/>
    </location>
</feature>
<accession>A0A166BJH0</accession>
<evidence type="ECO:0000313" key="4">
    <source>
        <dbReference type="Proteomes" id="UP000077245"/>
    </source>
</evidence>
<sequence>MLETEQKMIEILRILSENEKPMGSKFLAEKLQTKGYELGERAVRYHLKILDEKGFTKRIGYSGRQITDLGLKELNKGLVYDQVNFIFSKFEEMIYKTNFDFKTGLGDVVLNSSQLILEKDSCNIVKEVFDAGICVSKHGSINKFIKDGKEYIKAKTVCGTTIDGVLLKNGVPTVPIYGGLIKVEDYAPVKFSHLISLKETSISPIEAFLAKGMTSVLDVARDGEGLIPANFRIIPSSAKEKAKKIVKELSKVGINGVIDIGESGEDVLGVSVKEGMSGIPIVGGISPFCAALENDKDVLINLSGEINSYSNLKPLTKSKKAILEKSKNKKIKPLETILYKSMNLMQKINFDVEDFSGNLLTNISFIKESDLNESIEIMSDLYKKNPGKISKFYNIVDNQDTTSEFNKGISTICSLSIDGILNKNGVMCTPKYGGLLEARENPVFIELISYFGSSLDPHEIYIFKNMTSLTAKDGYQKLLASVKEVPYIAREETLKILDKISDLGIQIIKVGKPQEVMFNSILDKYSFGIVTGSGLNQIAAINENKIEVKAKSQEGFTSLNEMEELA</sequence>
<proteinExistence type="predicted"/>
<comment type="caution">
    <text evidence="3">The sequence shown here is derived from an EMBL/GenBank/DDBJ whole genome shotgun (WGS) entry which is preliminary data.</text>
</comment>
<dbReference type="InterPro" id="IPR036390">
    <property type="entry name" value="WH_DNA-bd_sf"/>
</dbReference>
<gene>
    <name evidence="3" type="ORF">MBCUR_07030</name>
</gene>
<dbReference type="PATRIC" id="fig|49547.3.peg.755"/>
<reference evidence="3 4" key="1">
    <citation type="submission" date="2016-04" db="EMBL/GenBank/DDBJ databases">
        <title>Genome sequence of Methanobrevibacter curvatus DSM 11111.</title>
        <authorList>
            <person name="Poehlein A."/>
            <person name="Seedorf H."/>
            <person name="Daniel R."/>
        </authorList>
    </citation>
    <scope>NUCLEOTIDE SEQUENCE [LARGE SCALE GENOMIC DNA]</scope>
    <source>
        <strain evidence="3 4">DSM 11111</strain>
    </source>
</reference>
<evidence type="ECO:0000259" key="1">
    <source>
        <dbReference type="Pfam" id="PF01995"/>
    </source>
</evidence>
<evidence type="ECO:0000313" key="3">
    <source>
        <dbReference type="EMBL" id="KZX13439.1"/>
    </source>
</evidence>
<dbReference type="Gene3D" id="3.30.70.1360">
    <property type="entry name" value="mj0159-like"/>
    <property type="match status" value="2"/>
</dbReference>
<dbReference type="SUPFAM" id="SSF46785">
    <property type="entry name" value="Winged helix' DNA-binding domain"/>
    <property type="match status" value="1"/>
</dbReference>
<dbReference type="RefSeq" id="WP_067090265.1">
    <property type="nucleotide sequence ID" value="NZ_LWMV01000146.1"/>
</dbReference>
<organism evidence="3 4">
    <name type="scientific">Methanobrevibacter curvatus</name>
    <dbReference type="NCBI Taxonomy" id="49547"/>
    <lineage>
        <taxon>Archaea</taxon>
        <taxon>Methanobacteriati</taxon>
        <taxon>Methanobacteriota</taxon>
        <taxon>Methanomada group</taxon>
        <taxon>Methanobacteria</taxon>
        <taxon>Methanobacteriales</taxon>
        <taxon>Methanobacteriaceae</taxon>
        <taxon>Methanobrevibacter</taxon>
    </lineage>
</organism>
<dbReference type="Pfam" id="PF08461">
    <property type="entry name" value="WHD_RNase_R"/>
    <property type="match status" value="1"/>
</dbReference>
<dbReference type="InterPro" id="IPR002846">
    <property type="entry name" value="NRD"/>
</dbReference>
<dbReference type="InterPro" id="IPR036984">
    <property type="entry name" value="NrpR_dom_sf"/>
</dbReference>
<dbReference type="OrthoDB" id="358798at2157"/>